<keyword evidence="4" id="KW-1185">Reference proteome</keyword>
<organism evidence="3 4">
    <name type="scientific">Phreatobacter cathodiphilus</name>
    <dbReference type="NCBI Taxonomy" id="1868589"/>
    <lineage>
        <taxon>Bacteria</taxon>
        <taxon>Pseudomonadati</taxon>
        <taxon>Pseudomonadota</taxon>
        <taxon>Alphaproteobacteria</taxon>
        <taxon>Hyphomicrobiales</taxon>
        <taxon>Phreatobacteraceae</taxon>
        <taxon>Phreatobacter</taxon>
    </lineage>
</organism>
<reference evidence="3 4" key="1">
    <citation type="submission" date="2018-03" db="EMBL/GenBank/DDBJ databases">
        <title>Genome sequencing of Phreatobacter sp.</title>
        <authorList>
            <person name="Kim S.-J."/>
            <person name="Heo J."/>
            <person name="Kwon S.-W."/>
        </authorList>
    </citation>
    <scope>NUCLEOTIDE SEQUENCE [LARGE SCALE GENOMIC DNA]</scope>
    <source>
        <strain evidence="3 4">S-12</strain>
    </source>
</reference>
<dbReference type="OrthoDB" id="9811255at2"/>
<evidence type="ECO:0000313" key="4">
    <source>
        <dbReference type="Proteomes" id="UP000237889"/>
    </source>
</evidence>
<dbReference type="Pfam" id="PF00188">
    <property type="entry name" value="CAP"/>
    <property type="match status" value="1"/>
</dbReference>
<dbReference type="Gene3D" id="3.40.33.10">
    <property type="entry name" value="CAP"/>
    <property type="match status" value="1"/>
</dbReference>
<feature type="signal peptide" evidence="1">
    <location>
        <begin position="1"/>
        <end position="25"/>
    </location>
</feature>
<gene>
    <name evidence="3" type="ORF">C6569_05175</name>
</gene>
<dbReference type="KEGG" id="phr:C6569_05175"/>
<dbReference type="CDD" id="cd05379">
    <property type="entry name" value="CAP_bacterial"/>
    <property type="match status" value="1"/>
</dbReference>
<protein>
    <recommendedName>
        <fullName evidence="2">SCP domain-containing protein</fullName>
    </recommendedName>
</protein>
<dbReference type="Proteomes" id="UP000237889">
    <property type="component" value="Chromosome"/>
</dbReference>
<evidence type="ECO:0000313" key="3">
    <source>
        <dbReference type="EMBL" id="AVO44503.1"/>
    </source>
</evidence>
<feature type="chain" id="PRO_5015771381" description="SCP domain-containing protein" evidence="1">
    <location>
        <begin position="26"/>
        <end position="153"/>
    </location>
</feature>
<keyword evidence="1" id="KW-0732">Signal</keyword>
<dbReference type="InterPro" id="IPR035940">
    <property type="entry name" value="CAP_sf"/>
</dbReference>
<evidence type="ECO:0000256" key="1">
    <source>
        <dbReference type="SAM" id="SignalP"/>
    </source>
</evidence>
<accession>A0A2S0N996</accession>
<sequence length="153" mass="16345">MSGRHLSRRLVLAAALGVAPVVAQAQPVARVSTREAAAAARLINAYRASRRLGALRVDARLNAVAAEHARAMAGVDLLSHDIGEAYAVRMRRHGLPTASENLGWGYETVAEAVTAWRASPPHHANLVKAHVRMGLARAVAPGMRPYWVLVLAP</sequence>
<dbReference type="PANTHER" id="PTHR31157">
    <property type="entry name" value="SCP DOMAIN-CONTAINING PROTEIN"/>
    <property type="match status" value="1"/>
</dbReference>
<proteinExistence type="predicted"/>
<name>A0A2S0N996_9HYPH</name>
<dbReference type="SUPFAM" id="SSF55797">
    <property type="entry name" value="PR-1-like"/>
    <property type="match status" value="1"/>
</dbReference>
<feature type="domain" description="SCP" evidence="2">
    <location>
        <begin position="41"/>
        <end position="149"/>
    </location>
</feature>
<dbReference type="PANTHER" id="PTHR31157:SF1">
    <property type="entry name" value="SCP DOMAIN-CONTAINING PROTEIN"/>
    <property type="match status" value="1"/>
</dbReference>
<evidence type="ECO:0000259" key="2">
    <source>
        <dbReference type="Pfam" id="PF00188"/>
    </source>
</evidence>
<dbReference type="InterPro" id="IPR014044">
    <property type="entry name" value="CAP_dom"/>
</dbReference>
<dbReference type="RefSeq" id="WP_106747833.1">
    <property type="nucleotide sequence ID" value="NZ_CP027668.1"/>
</dbReference>
<dbReference type="EMBL" id="CP027668">
    <property type="protein sequence ID" value="AVO44503.1"/>
    <property type="molecule type" value="Genomic_DNA"/>
</dbReference>
<dbReference type="AlphaFoldDB" id="A0A2S0N996"/>